<evidence type="ECO:0000256" key="1">
    <source>
        <dbReference type="SAM" id="MobiDB-lite"/>
    </source>
</evidence>
<dbReference type="OrthoDB" id="29145at2759"/>
<dbReference type="PANTHER" id="PTHR38116">
    <property type="entry name" value="CHROMOSOME 7, WHOLE GENOME SHOTGUN SEQUENCE"/>
    <property type="match status" value="1"/>
</dbReference>
<name>A0A9W4JMT7_9EURO</name>
<protein>
    <submittedName>
        <fullName evidence="2">Uncharacterized protein</fullName>
    </submittedName>
</protein>
<organism evidence="2 3">
    <name type="scientific">Penicillium salamii</name>
    <dbReference type="NCBI Taxonomy" id="1612424"/>
    <lineage>
        <taxon>Eukaryota</taxon>
        <taxon>Fungi</taxon>
        <taxon>Dikarya</taxon>
        <taxon>Ascomycota</taxon>
        <taxon>Pezizomycotina</taxon>
        <taxon>Eurotiomycetes</taxon>
        <taxon>Eurotiomycetidae</taxon>
        <taxon>Eurotiales</taxon>
        <taxon>Aspergillaceae</taxon>
        <taxon>Penicillium</taxon>
    </lineage>
</organism>
<dbReference type="AlphaFoldDB" id="A0A9W4JMT7"/>
<comment type="caution">
    <text evidence="2">The sequence shown here is derived from an EMBL/GenBank/DDBJ whole genome shotgun (WGS) entry which is preliminary data.</text>
</comment>
<reference evidence="2" key="1">
    <citation type="submission" date="2021-07" db="EMBL/GenBank/DDBJ databases">
        <authorList>
            <person name="Branca A.L. A."/>
        </authorList>
    </citation>
    <scope>NUCLEOTIDE SEQUENCE</scope>
</reference>
<feature type="region of interest" description="Disordered" evidence="1">
    <location>
        <begin position="49"/>
        <end position="94"/>
    </location>
</feature>
<evidence type="ECO:0000313" key="2">
    <source>
        <dbReference type="EMBL" id="CAG8403672.1"/>
    </source>
</evidence>
<dbReference type="Pfam" id="PF11905">
    <property type="entry name" value="DUF3425"/>
    <property type="match status" value="1"/>
</dbReference>
<dbReference type="Proteomes" id="UP001152592">
    <property type="component" value="Unassembled WGS sequence"/>
</dbReference>
<proteinExistence type="predicted"/>
<dbReference type="EMBL" id="CAJVPD010000258">
    <property type="protein sequence ID" value="CAG8403672.1"/>
    <property type="molecule type" value="Genomic_DNA"/>
</dbReference>
<gene>
    <name evidence="2" type="ORF">PSALAMII_LOCUS7955</name>
</gene>
<dbReference type="PANTHER" id="PTHR38116:SF1">
    <property type="entry name" value="BZIP DOMAIN-CONTAINING PROTEIN"/>
    <property type="match status" value="1"/>
</dbReference>
<dbReference type="InterPro" id="IPR021833">
    <property type="entry name" value="DUF3425"/>
</dbReference>
<evidence type="ECO:0000313" key="3">
    <source>
        <dbReference type="Proteomes" id="UP001152592"/>
    </source>
</evidence>
<sequence length="285" mass="32800">MNIHPENTSSEPEAALIRPMLSHLWIHSPDEDWRGINDPATRKKLQNKLNQRAQRAKKSLLRDQKKGSLQSKRKRKDVLILPRPRQGQKSERFTQPASLEEAIIMMTRFNATAYAAYYTANPCVDQLLTLSKFNILRAFVDNLNVFGLSMQQVEDDDAVSPFNFSPTLHGDQILPASLCPTTAQRSVPHHPWLDCFPFPQMRDNLIFVPETFDDCTLCTDIMDPASGDVGMLVWGDPWLPQSWEVSEWFVRKWAWVIRGCPEILHSSNYWRTKRGLTRLDLKGIL</sequence>
<accession>A0A9W4JMT7</accession>